<reference evidence="1 2" key="1">
    <citation type="submission" date="2023-02" db="EMBL/GenBank/DDBJ databases">
        <title>Streptomyces sp. SCA4-21 with antifungal activity against Fusarium oxysporum f. sp. cubense, Streptomyces sp. SCA2-17 with antifungal activity against Fusarium oxysporum f. sp. cubense.</title>
        <authorList>
            <person name="Qi D."/>
        </authorList>
    </citation>
    <scope>NUCLEOTIDE SEQUENCE [LARGE SCALE GENOMIC DNA]</scope>
    <source>
        <strain evidence="1 2">SCA4-21</strain>
    </source>
</reference>
<dbReference type="Proteomes" id="UP001305606">
    <property type="component" value="Chromosome"/>
</dbReference>
<keyword evidence="2" id="KW-1185">Reference proteome</keyword>
<evidence type="ECO:0000313" key="1">
    <source>
        <dbReference type="EMBL" id="WNF01877.1"/>
    </source>
</evidence>
<dbReference type="EMBL" id="CP117522">
    <property type="protein sequence ID" value="WNF01877.1"/>
    <property type="molecule type" value="Genomic_DNA"/>
</dbReference>
<proteinExistence type="predicted"/>
<dbReference type="RefSeq" id="WP_311040121.1">
    <property type="nucleotide sequence ID" value="NZ_CP117522.1"/>
</dbReference>
<name>A0ABY9VB66_9ACTN</name>
<gene>
    <name evidence="1" type="ORF">PS467_40030</name>
</gene>
<protein>
    <recommendedName>
        <fullName evidence="3">Tetracyclin repressor-like C-terminal domain-containing protein</fullName>
    </recommendedName>
</protein>
<organism evidence="1 2">
    <name type="scientific">Streptomyces luomodiensis</name>
    <dbReference type="NCBI Taxonomy" id="3026192"/>
    <lineage>
        <taxon>Bacteria</taxon>
        <taxon>Bacillati</taxon>
        <taxon>Actinomycetota</taxon>
        <taxon>Actinomycetes</taxon>
        <taxon>Kitasatosporales</taxon>
        <taxon>Streptomycetaceae</taxon>
        <taxon>Streptomyces</taxon>
    </lineage>
</organism>
<dbReference type="SUPFAM" id="SSF48498">
    <property type="entry name" value="Tetracyclin repressor-like, C-terminal domain"/>
    <property type="match status" value="1"/>
</dbReference>
<dbReference type="Gene3D" id="1.10.357.10">
    <property type="entry name" value="Tetracycline Repressor, domain 2"/>
    <property type="match status" value="1"/>
</dbReference>
<accession>A0ABY9VB66</accession>
<evidence type="ECO:0000313" key="2">
    <source>
        <dbReference type="Proteomes" id="UP001305606"/>
    </source>
</evidence>
<evidence type="ECO:0008006" key="3">
    <source>
        <dbReference type="Google" id="ProtNLM"/>
    </source>
</evidence>
<dbReference type="InterPro" id="IPR036271">
    <property type="entry name" value="Tet_transcr_reg_TetR-rel_C_sf"/>
</dbReference>
<sequence length="53" mass="5618">METGEFRADADLDAVVDGLIGATLYLLLTGRTSDAPERAEGLVRVLLDGLRAT</sequence>